<evidence type="ECO:0000313" key="2">
    <source>
        <dbReference type="Proteomes" id="UP001232750"/>
    </source>
</evidence>
<protein>
    <submittedName>
        <fullName evidence="1">CotH kinase family protein</fullName>
    </submittedName>
</protein>
<reference evidence="1 2" key="1">
    <citation type="submission" date="2023-05" db="EMBL/GenBank/DDBJ databases">
        <title>Gordonibacter KGMB12511T sp. nov., isolated from faeces of healthy Korean.</title>
        <authorList>
            <person name="Kim H.S."/>
            <person name="Kim J.-S."/>
            <person name="Suh M.K."/>
            <person name="Eom M.K."/>
            <person name="Do H.E."/>
            <person name="Lee J.-S."/>
        </authorList>
    </citation>
    <scope>NUCLEOTIDE SEQUENCE [LARGE SCALE GENOMIC DNA]</scope>
    <source>
        <strain evidence="1 2">KGMB12511</strain>
    </source>
</reference>
<gene>
    <name evidence="1" type="ORF">QNJ86_10885</name>
</gene>
<dbReference type="EMBL" id="JASJEU010000022">
    <property type="protein sequence ID" value="MDJ1651307.1"/>
    <property type="molecule type" value="Genomic_DNA"/>
</dbReference>
<dbReference type="Pfam" id="PF08757">
    <property type="entry name" value="CotH"/>
    <property type="match status" value="1"/>
</dbReference>
<dbReference type="Proteomes" id="UP001232750">
    <property type="component" value="Unassembled WGS sequence"/>
</dbReference>
<name>A0ABT7DPI4_9ACTN</name>
<keyword evidence="1" id="KW-0418">Kinase</keyword>
<keyword evidence="1" id="KW-0808">Transferase</keyword>
<dbReference type="GO" id="GO:0016301">
    <property type="term" value="F:kinase activity"/>
    <property type="evidence" value="ECO:0007669"/>
    <property type="project" value="UniProtKB-KW"/>
</dbReference>
<comment type="caution">
    <text evidence="1">The sequence shown here is derived from an EMBL/GenBank/DDBJ whole genome shotgun (WGS) entry which is preliminary data.</text>
</comment>
<evidence type="ECO:0000313" key="1">
    <source>
        <dbReference type="EMBL" id="MDJ1651307.1"/>
    </source>
</evidence>
<dbReference type="InterPro" id="IPR014867">
    <property type="entry name" value="Spore_coat_CotH_CotH2/3/7"/>
</dbReference>
<dbReference type="RefSeq" id="WP_283832654.1">
    <property type="nucleotide sequence ID" value="NZ_JASJEU010000022.1"/>
</dbReference>
<keyword evidence="2" id="KW-1185">Reference proteome</keyword>
<sequence length="514" mass="58427">MLKGRKYQVIAVAAALIAVVSVGVATVVDQNKGLPERYHQHEQAQQLADLPEVDRAAASSTSIDSATFASHLPVVSIDTHSQEIPGELVYDENGKTIEGSDGRAVVTLAPDGLKDVVTTLEVRDAQGQANRLSDDPTLTSDARVRIRGNSSRAFDKKNFQVTFVKDDGTDNDQEFLGMDKSETWTLHGPSLDKTLLRNYLTYSIAGEFMNDFVPDVRFCELFVNGEYRGVYLATETVKVEEGRLNINPTDPKSAVTSYVLSIDLSGAGPTSISDFLKYTLRLNKYMDISYPNEETITPEQKAWIEQDVSAFEKALFSYDYDTSDYGYWNYIDVDSFVDTFVLDEFVINDDFAAYSTYLYKDVRGKLVMGPPWDFNNVFDNYKLASPTDKFYLVDRAWYFMLFKDERFVERVIDRYRELRAGALSEEHLNTFIDQTVAYLGPAVDRNNKVWGYLYDVENVDGSQKVDPDERNPVSYDDAIARLKNFIHERGTWLDTYIENLRQYSHESAVKKFNH</sequence>
<organism evidence="1 2">
    <name type="scientific">Gordonibacter faecis</name>
    <dbReference type="NCBI Taxonomy" id="3047475"/>
    <lineage>
        <taxon>Bacteria</taxon>
        <taxon>Bacillati</taxon>
        <taxon>Actinomycetota</taxon>
        <taxon>Coriobacteriia</taxon>
        <taxon>Eggerthellales</taxon>
        <taxon>Eggerthellaceae</taxon>
        <taxon>Gordonibacter</taxon>
    </lineage>
</organism>
<accession>A0ABT7DPI4</accession>
<proteinExistence type="predicted"/>